<reference evidence="8 9" key="1">
    <citation type="submission" date="2019-04" db="EMBL/GenBank/DDBJ databases">
        <title>Friends and foes A comparative genomics studyof 23 Aspergillus species from section Flavi.</title>
        <authorList>
            <consortium name="DOE Joint Genome Institute"/>
            <person name="Kjaerbolling I."/>
            <person name="Vesth T."/>
            <person name="Frisvad J.C."/>
            <person name="Nybo J.L."/>
            <person name="Theobald S."/>
            <person name="Kildgaard S."/>
            <person name="Isbrandt T."/>
            <person name="Kuo A."/>
            <person name="Sato A."/>
            <person name="Lyhne E.K."/>
            <person name="Kogle M.E."/>
            <person name="Wiebenga A."/>
            <person name="Kun R.S."/>
            <person name="Lubbers R.J."/>
            <person name="Makela M.R."/>
            <person name="Barry K."/>
            <person name="Chovatia M."/>
            <person name="Clum A."/>
            <person name="Daum C."/>
            <person name="Haridas S."/>
            <person name="He G."/>
            <person name="LaButti K."/>
            <person name="Lipzen A."/>
            <person name="Mondo S."/>
            <person name="Riley R."/>
            <person name="Salamov A."/>
            <person name="Simmons B.A."/>
            <person name="Magnuson J.K."/>
            <person name="Henrissat B."/>
            <person name="Mortensen U.H."/>
            <person name="Larsen T.O."/>
            <person name="Devries R.P."/>
            <person name="Grigoriev I.V."/>
            <person name="Machida M."/>
            <person name="Baker S.E."/>
            <person name="Andersen M.R."/>
        </authorList>
    </citation>
    <scope>NUCLEOTIDE SEQUENCE [LARGE SCALE GENOMIC DNA]</scope>
    <source>
        <strain evidence="8 9">IBT 29228</strain>
    </source>
</reference>
<comment type="subcellular location">
    <subcellularLocation>
        <location evidence="1 6">Membrane</location>
        <topology evidence="1 6">Multi-pass membrane protein</topology>
    </subcellularLocation>
</comment>
<evidence type="ECO:0000313" key="9">
    <source>
        <dbReference type="Proteomes" id="UP000326198"/>
    </source>
</evidence>
<dbReference type="AlphaFoldDB" id="A0A5N7B702"/>
<comment type="function">
    <text evidence="6">May be involved in iron transport and iron homeostasis.</text>
</comment>
<evidence type="ECO:0000256" key="3">
    <source>
        <dbReference type="ARBA" id="ARBA00022692"/>
    </source>
</evidence>
<keyword evidence="9" id="KW-1185">Reference proteome</keyword>
<keyword evidence="2 6" id="KW-0813">Transport</keyword>
<sequence>MSSGDSLDEAEPFLPPSYSESIETPVRASKPVLVRLYISHGLSTWNSRMFEFGAVLFLASIFSGTLLYASVYALVRSLSAVLLSSWIGSVVDRSNRLKAIRQSISMLYLSYIQPEL</sequence>
<evidence type="ECO:0000313" key="8">
    <source>
        <dbReference type="EMBL" id="KAE8377339.1"/>
    </source>
</evidence>
<organism evidence="8 9">
    <name type="scientific">Aspergillus bertholletiae</name>
    <dbReference type="NCBI Taxonomy" id="1226010"/>
    <lineage>
        <taxon>Eukaryota</taxon>
        <taxon>Fungi</taxon>
        <taxon>Dikarya</taxon>
        <taxon>Ascomycota</taxon>
        <taxon>Pezizomycotina</taxon>
        <taxon>Eurotiomycetes</taxon>
        <taxon>Eurotiomycetidae</taxon>
        <taxon>Eurotiales</taxon>
        <taxon>Aspergillaceae</taxon>
        <taxon>Aspergillus</taxon>
        <taxon>Aspergillus subgen. Circumdati</taxon>
    </lineage>
</organism>
<evidence type="ECO:0000256" key="1">
    <source>
        <dbReference type="ARBA" id="ARBA00004141"/>
    </source>
</evidence>
<comment type="caution">
    <text evidence="6">Lacks conserved residue(s) required for the propagation of feature annotation.</text>
</comment>
<protein>
    <recommendedName>
        <fullName evidence="6">Solute carrier family 40 member</fullName>
    </recommendedName>
</protein>
<dbReference type="PANTHER" id="PTHR11660:SF57">
    <property type="entry name" value="SOLUTE CARRIER FAMILY 40 MEMBER"/>
    <property type="match status" value="1"/>
</dbReference>
<dbReference type="InterPro" id="IPR009716">
    <property type="entry name" value="Ferroportin-1"/>
</dbReference>
<dbReference type="EMBL" id="ML736225">
    <property type="protein sequence ID" value="KAE8377339.1"/>
    <property type="molecule type" value="Genomic_DNA"/>
</dbReference>
<dbReference type="PANTHER" id="PTHR11660">
    <property type="entry name" value="SOLUTE CARRIER FAMILY 40 MEMBER"/>
    <property type="match status" value="1"/>
</dbReference>
<keyword evidence="6" id="KW-0406">Ion transport</keyword>
<evidence type="ECO:0000256" key="5">
    <source>
        <dbReference type="ARBA" id="ARBA00023136"/>
    </source>
</evidence>
<feature type="compositionally biased region" description="Acidic residues" evidence="7">
    <location>
        <begin position="1"/>
        <end position="11"/>
    </location>
</feature>
<dbReference type="GO" id="GO:0016020">
    <property type="term" value="C:membrane"/>
    <property type="evidence" value="ECO:0007669"/>
    <property type="project" value="UniProtKB-SubCell"/>
</dbReference>
<evidence type="ECO:0000256" key="7">
    <source>
        <dbReference type="SAM" id="MobiDB-lite"/>
    </source>
</evidence>
<feature type="transmembrane region" description="Helical" evidence="6">
    <location>
        <begin position="52"/>
        <end position="75"/>
    </location>
</feature>
<dbReference type="GO" id="GO:0005381">
    <property type="term" value="F:iron ion transmembrane transporter activity"/>
    <property type="evidence" value="ECO:0007669"/>
    <property type="project" value="UniProtKB-UniRule"/>
</dbReference>
<evidence type="ECO:0000256" key="6">
    <source>
        <dbReference type="RuleBase" id="RU365065"/>
    </source>
</evidence>
<feature type="region of interest" description="Disordered" evidence="7">
    <location>
        <begin position="1"/>
        <end position="21"/>
    </location>
</feature>
<dbReference type="Proteomes" id="UP000326198">
    <property type="component" value="Unassembled WGS sequence"/>
</dbReference>
<keyword evidence="5 6" id="KW-0472">Membrane</keyword>
<dbReference type="Pfam" id="PF06963">
    <property type="entry name" value="FPN1"/>
    <property type="match status" value="1"/>
</dbReference>
<comment type="similarity">
    <text evidence="6">Belongs to the ferroportin (FP) (TC 2.A.100) family. SLC40A subfamily.</text>
</comment>
<evidence type="ECO:0000256" key="2">
    <source>
        <dbReference type="ARBA" id="ARBA00022448"/>
    </source>
</evidence>
<proteinExistence type="inferred from homology"/>
<keyword evidence="3 6" id="KW-0812">Transmembrane</keyword>
<evidence type="ECO:0000256" key="4">
    <source>
        <dbReference type="ARBA" id="ARBA00022989"/>
    </source>
</evidence>
<accession>A0A5N7B702</accession>
<dbReference type="OrthoDB" id="648861at2759"/>
<name>A0A5N7B702_9EURO</name>
<gene>
    <name evidence="8" type="ORF">BDV26DRAFT_263888</name>
</gene>
<keyword evidence="4 6" id="KW-1133">Transmembrane helix</keyword>